<dbReference type="InterPro" id="IPR020846">
    <property type="entry name" value="MFS_dom"/>
</dbReference>
<dbReference type="PANTHER" id="PTHR48020">
    <property type="entry name" value="PROTON MYO-INOSITOL COTRANSPORTER"/>
    <property type="match status" value="1"/>
</dbReference>
<keyword evidence="12" id="KW-1185">Reference proteome</keyword>
<feature type="transmembrane region" description="Helical" evidence="7">
    <location>
        <begin position="227"/>
        <end position="246"/>
    </location>
</feature>
<dbReference type="OrthoDB" id="5368493at2"/>
<feature type="transmembrane region" description="Helical" evidence="7">
    <location>
        <begin position="266"/>
        <end position="286"/>
    </location>
</feature>
<dbReference type="PROSITE" id="PS50850">
    <property type="entry name" value="MFS"/>
    <property type="match status" value="1"/>
</dbReference>
<dbReference type="PANTHER" id="PTHR48020:SF12">
    <property type="entry name" value="PROTON MYO-INOSITOL COTRANSPORTER"/>
    <property type="match status" value="1"/>
</dbReference>
<comment type="similarity">
    <text evidence="2">Belongs to the major facilitator superfamily. Sugar transporter (TC 2.A.1.1) family.</text>
</comment>
<evidence type="ECO:0000256" key="1">
    <source>
        <dbReference type="ARBA" id="ARBA00004141"/>
    </source>
</evidence>
<keyword evidence="5 7" id="KW-1133">Transmembrane helix</keyword>
<dbReference type="EMBL" id="CP043424">
    <property type="protein sequence ID" value="QIW12695.1"/>
    <property type="molecule type" value="Genomic_DNA"/>
</dbReference>
<feature type="transmembrane region" description="Helical" evidence="7">
    <location>
        <begin position="323"/>
        <end position="348"/>
    </location>
</feature>
<dbReference type="KEGG" id="fad:CDH04_08585"/>
<evidence type="ECO:0000256" key="6">
    <source>
        <dbReference type="ARBA" id="ARBA00023136"/>
    </source>
</evidence>
<evidence type="ECO:0000313" key="12">
    <source>
        <dbReference type="Proteomes" id="UP000681131"/>
    </source>
</evidence>
<feature type="transmembrane region" description="Helical" evidence="7">
    <location>
        <begin position="45"/>
        <end position="63"/>
    </location>
</feature>
<dbReference type="InterPro" id="IPR036259">
    <property type="entry name" value="MFS_trans_sf"/>
</dbReference>
<evidence type="ECO:0000313" key="9">
    <source>
        <dbReference type="EMBL" id="AXA34448.1"/>
    </source>
</evidence>
<gene>
    <name evidence="9" type="ORF">CDH04_08585</name>
    <name evidence="10" type="ORF">FZC43_08590</name>
</gene>
<dbReference type="Pfam" id="PF00083">
    <property type="entry name" value="Sugar_tr"/>
    <property type="match status" value="1"/>
</dbReference>
<evidence type="ECO:0000259" key="8">
    <source>
        <dbReference type="PROSITE" id="PS50850"/>
    </source>
</evidence>
<dbReference type="SUPFAM" id="SSF103473">
    <property type="entry name" value="MFS general substrate transporter"/>
    <property type="match status" value="1"/>
</dbReference>
<dbReference type="Proteomes" id="UP000681131">
    <property type="component" value="Chromosome"/>
</dbReference>
<dbReference type="PROSITE" id="PS00216">
    <property type="entry name" value="SUGAR_TRANSPORT_1"/>
    <property type="match status" value="1"/>
</dbReference>
<evidence type="ECO:0000313" key="11">
    <source>
        <dbReference type="Proteomes" id="UP000251120"/>
    </source>
</evidence>
<dbReference type="InterPro" id="IPR005829">
    <property type="entry name" value="Sugar_transporter_CS"/>
</dbReference>
<dbReference type="GO" id="GO:0022857">
    <property type="term" value="F:transmembrane transporter activity"/>
    <property type="evidence" value="ECO:0007669"/>
    <property type="project" value="InterPro"/>
</dbReference>
<evidence type="ECO:0000256" key="2">
    <source>
        <dbReference type="ARBA" id="ARBA00010992"/>
    </source>
</evidence>
<name>A0A2Z4Y0P5_9GAMM</name>
<feature type="transmembrane region" description="Helical" evidence="7">
    <location>
        <begin position="75"/>
        <end position="93"/>
    </location>
</feature>
<evidence type="ECO:0000256" key="7">
    <source>
        <dbReference type="SAM" id="Phobius"/>
    </source>
</evidence>
<dbReference type="InterPro" id="IPR005828">
    <property type="entry name" value="MFS_sugar_transport-like"/>
</dbReference>
<organism evidence="9 11">
    <name type="scientific">Francisella adeliensis</name>
    <dbReference type="NCBI Taxonomy" id="2007306"/>
    <lineage>
        <taxon>Bacteria</taxon>
        <taxon>Pseudomonadati</taxon>
        <taxon>Pseudomonadota</taxon>
        <taxon>Gammaproteobacteria</taxon>
        <taxon>Thiotrichales</taxon>
        <taxon>Francisellaceae</taxon>
        <taxon>Francisella</taxon>
    </lineage>
</organism>
<dbReference type="PROSITE" id="PS00217">
    <property type="entry name" value="SUGAR_TRANSPORT_2"/>
    <property type="match status" value="1"/>
</dbReference>
<reference evidence="10 12" key="2">
    <citation type="submission" date="2019-08" db="EMBL/GenBank/DDBJ databases">
        <title>Complete genome sequences of Francisella adeliensis (FSC1325 and FSC1326).</title>
        <authorList>
            <person name="Ohrman C."/>
            <person name="Uneklint I."/>
            <person name="Vallesi A."/>
            <person name="Karlsson L."/>
            <person name="Sjodin A."/>
        </authorList>
    </citation>
    <scope>NUCLEOTIDE SEQUENCE [LARGE SCALE GENOMIC DNA]</scope>
    <source>
        <strain evidence="10 12">FSC1325</strain>
    </source>
</reference>
<accession>A0A2Z4Y0P5</accession>
<feature type="transmembrane region" description="Helical" evidence="7">
    <location>
        <begin position="7"/>
        <end position="33"/>
    </location>
</feature>
<keyword evidence="3" id="KW-0813">Transport</keyword>
<keyword evidence="4 7" id="KW-0812">Transmembrane</keyword>
<reference evidence="9 11" key="1">
    <citation type="submission" date="2017-06" db="EMBL/GenBank/DDBJ databases">
        <title>Complete genome of Francisella adeliensis.</title>
        <authorList>
            <person name="Vallesi A."/>
            <person name="Sjodin A."/>
        </authorList>
    </citation>
    <scope>NUCLEOTIDE SEQUENCE [LARGE SCALE GENOMIC DNA]</scope>
    <source>
        <strain evidence="9 11">FDC440</strain>
    </source>
</reference>
<dbReference type="GO" id="GO:0016020">
    <property type="term" value="C:membrane"/>
    <property type="evidence" value="ECO:0007669"/>
    <property type="project" value="UniProtKB-SubCell"/>
</dbReference>
<comment type="subcellular location">
    <subcellularLocation>
        <location evidence="1">Membrane</location>
        <topology evidence="1">Multi-pass membrane protein</topology>
    </subcellularLocation>
</comment>
<dbReference type="PRINTS" id="PR00171">
    <property type="entry name" value="SUGRTRNSPORT"/>
</dbReference>
<feature type="transmembrane region" description="Helical" evidence="7">
    <location>
        <begin position="387"/>
        <end position="408"/>
    </location>
</feature>
<evidence type="ECO:0000256" key="3">
    <source>
        <dbReference type="ARBA" id="ARBA00022448"/>
    </source>
</evidence>
<feature type="transmembrane region" description="Helical" evidence="7">
    <location>
        <begin position="360"/>
        <end position="381"/>
    </location>
</feature>
<dbReference type="InterPro" id="IPR003663">
    <property type="entry name" value="Sugar/inositol_transpt"/>
</dbReference>
<evidence type="ECO:0000256" key="5">
    <source>
        <dbReference type="ARBA" id="ARBA00022989"/>
    </source>
</evidence>
<feature type="transmembrane region" description="Helical" evidence="7">
    <location>
        <begin position="163"/>
        <end position="183"/>
    </location>
</feature>
<protein>
    <submittedName>
        <fullName evidence="10">Sugar porter family MFS transporter</fullName>
    </submittedName>
</protein>
<dbReference type="EMBL" id="CP021781">
    <property type="protein sequence ID" value="AXA34448.1"/>
    <property type="molecule type" value="Genomic_DNA"/>
</dbReference>
<evidence type="ECO:0000313" key="10">
    <source>
        <dbReference type="EMBL" id="QIW12695.1"/>
    </source>
</evidence>
<feature type="transmembrane region" description="Helical" evidence="7">
    <location>
        <begin position="99"/>
        <end position="121"/>
    </location>
</feature>
<keyword evidence="6 7" id="KW-0472">Membrane</keyword>
<proteinExistence type="inferred from homology"/>
<dbReference type="Proteomes" id="UP000251120">
    <property type="component" value="Chromosome"/>
</dbReference>
<dbReference type="RefSeq" id="WP_112870625.1">
    <property type="nucleotide sequence ID" value="NZ_CP021781.1"/>
</dbReference>
<dbReference type="Gene3D" id="1.20.1250.20">
    <property type="entry name" value="MFS general substrate transporter like domains"/>
    <property type="match status" value="2"/>
</dbReference>
<feature type="domain" description="Major facilitator superfamily (MFS) profile" evidence="8">
    <location>
        <begin position="9"/>
        <end position="415"/>
    </location>
</feature>
<dbReference type="InterPro" id="IPR050814">
    <property type="entry name" value="Myo-inositol_Transporter"/>
</dbReference>
<feature type="transmembrane region" description="Helical" evidence="7">
    <location>
        <begin position="133"/>
        <end position="157"/>
    </location>
</feature>
<evidence type="ECO:0000256" key="4">
    <source>
        <dbReference type="ARBA" id="ARBA00022692"/>
    </source>
</evidence>
<dbReference type="AlphaFoldDB" id="A0A2Z4Y0P5"/>
<feature type="transmembrane region" description="Helical" evidence="7">
    <location>
        <begin position="293"/>
        <end position="317"/>
    </location>
</feature>
<sequence>MNNIKVVLIIFFAAMGGMIYGYDFGIINGALLFIKEDIPMNSSQLSLLGGAVFFGSAFAILIAGMVADILGRKKAIIFTSVLFIFSLLLVGFIDSYIEILFSRLLQGVAVGLISVVVPLYLSETMSKSVRGRALTAFQLFLTFGILSANYVGVYYASESDWRAMFLLGIIPGLVIFFGAFVLVESPVWLAKRNGVAEANKVYAQLNLENDQGLGDDSKFKKKYSKHLIIVAMIVIFFQLTGINSILEYSSLIFKNTGAGSNQLAVLSSSIMSTCLFGGSIVAFFIADRLERKVVIYLTNIAMTLVLVMIGVLFLLVPDSQIKAYILLGLLILYILSFAVGIGSYNWVIIPELIPTNIRSFGLPLMLFLNSIISFATTSIFLPVIDVIGYANIFFLCSFFTFGFSYFIYRFMPRTTGKSLQEIENAITTGKY</sequence>